<comment type="caution">
    <text evidence="1">The sequence shown here is derived from an EMBL/GenBank/DDBJ whole genome shotgun (WGS) entry which is preliminary data.</text>
</comment>
<keyword evidence="2" id="KW-1185">Reference proteome</keyword>
<reference evidence="1 2" key="1">
    <citation type="journal article" date="2021" name="Elife">
        <title>Chloroplast acquisition without the gene transfer in kleptoplastic sea slugs, Plakobranchus ocellatus.</title>
        <authorList>
            <person name="Maeda T."/>
            <person name="Takahashi S."/>
            <person name="Yoshida T."/>
            <person name="Shimamura S."/>
            <person name="Takaki Y."/>
            <person name="Nagai Y."/>
            <person name="Toyoda A."/>
            <person name="Suzuki Y."/>
            <person name="Arimoto A."/>
            <person name="Ishii H."/>
            <person name="Satoh N."/>
            <person name="Nishiyama T."/>
            <person name="Hasebe M."/>
            <person name="Maruyama T."/>
            <person name="Minagawa J."/>
            <person name="Obokata J."/>
            <person name="Shigenobu S."/>
        </authorList>
    </citation>
    <scope>NUCLEOTIDE SEQUENCE [LARGE SCALE GENOMIC DNA]</scope>
</reference>
<dbReference type="AlphaFoldDB" id="A0AAV4FVP5"/>
<evidence type="ECO:0000313" key="1">
    <source>
        <dbReference type="EMBL" id="GFR77309.1"/>
    </source>
</evidence>
<gene>
    <name evidence="1" type="ORF">ElyMa_003964700</name>
</gene>
<protein>
    <submittedName>
        <fullName evidence="1">Uncharacterized protein</fullName>
    </submittedName>
</protein>
<accession>A0AAV4FVP5</accession>
<dbReference type="Proteomes" id="UP000762676">
    <property type="component" value="Unassembled WGS sequence"/>
</dbReference>
<evidence type="ECO:0000313" key="2">
    <source>
        <dbReference type="Proteomes" id="UP000762676"/>
    </source>
</evidence>
<name>A0AAV4FVP5_9GAST</name>
<organism evidence="1 2">
    <name type="scientific">Elysia marginata</name>
    <dbReference type="NCBI Taxonomy" id="1093978"/>
    <lineage>
        <taxon>Eukaryota</taxon>
        <taxon>Metazoa</taxon>
        <taxon>Spiralia</taxon>
        <taxon>Lophotrochozoa</taxon>
        <taxon>Mollusca</taxon>
        <taxon>Gastropoda</taxon>
        <taxon>Heterobranchia</taxon>
        <taxon>Euthyneura</taxon>
        <taxon>Panpulmonata</taxon>
        <taxon>Sacoglossa</taxon>
        <taxon>Placobranchoidea</taxon>
        <taxon>Plakobranchidae</taxon>
        <taxon>Elysia</taxon>
    </lineage>
</organism>
<sequence>MSCCYQEVSVRYRRGSTLRHTLRQSIQGMQEEGLCWDSHCINPFRVCRRGSTLGRTLRQPIQGMQERLYVGTHTASTHQGYAGEAGRTLRQPIRVCEFHCTKS</sequence>
<proteinExistence type="predicted"/>
<dbReference type="EMBL" id="BMAT01008074">
    <property type="protein sequence ID" value="GFR77309.1"/>
    <property type="molecule type" value="Genomic_DNA"/>
</dbReference>